<dbReference type="OrthoDB" id="3515845at2"/>
<gene>
    <name evidence="1" type="ORF">SAMN05216219_1544</name>
</gene>
<organism evidence="1 2">
    <name type="scientific">Mycetocola miduiensis</name>
    <dbReference type="NCBI Taxonomy" id="995034"/>
    <lineage>
        <taxon>Bacteria</taxon>
        <taxon>Bacillati</taxon>
        <taxon>Actinomycetota</taxon>
        <taxon>Actinomycetes</taxon>
        <taxon>Micrococcales</taxon>
        <taxon>Microbacteriaceae</taxon>
        <taxon>Mycetocola</taxon>
    </lineage>
</organism>
<dbReference type="Proteomes" id="UP000198867">
    <property type="component" value="Unassembled WGS sequence"/>
</dbReference>
<keyword evidence="2" id="KW-1185">Reference proteome</keyword>
<name>A0A1I5AU00_9MICO</name>
<dbReference type="EMBL" id="FOVM01000004">
    <property type="protein sequence ID" value="SFN66006.1"/>
    <property type="molecule type" value="Genomic_DNA"/>
</dbReference>
<evidence type="ECO:0000313" key="2">
    <source>
        <dbReference type="Proteomes" id="UP000198867"/>
    </source>
</evidence>
<reference evidence="2" key="1">
    <citation type="submission" date="2016-10" db="EMBL/GenBank/DDBJ databases">
        <authorList>
            <person name="Varghese N."/>
            <person name="Submissions S."/>
        </authorList>
    </citation>
    <scope>NUCLEOTIDE SEQUENCE [LARGE SCALE GENOMIC DNA]</scope>
    <source>
        <strain evidence="2">CGMCC 1.11101</strain>
    </source>
</reference>
<dbReference type="AlphaFoldDB" id="A0A1I5AU00"/>
<evidence type="ECO:0000313" key="1">
    <source>
        <dbReference type="EMBL" id="SFN66006.1"/>
    </source>
</evidence>
<accession>A0A1I5AU00</accession>
<proteinExistence type="predicted"/>
<dbReference type="STRING" id="995034.SAMN05216219_1544"/>
<protein>
    <recommendedName>
        <fullName evidence="3">Minor tail protein</fullName>
    </recommendedName>
</protein>
<dbReference type="RefSeq" id="WP_143095034.1">
    <property type="nucleotide sequence ID" value="NZ_FOVM01000004.1"/>
</dbReference>
<evidence type="ECO:0008006" key="3">
    <source>
        <dbReference type="Google" id="ProtNLM"/>
    </source>
</evidence>
<sequence length="373" mass="40945">MSGWNYIAQRATTGEFLSMELPLTATPKWALSGTGFLTGTIAPDLGRLRASDGWLLLEEWGTLIFAEADGIIRWGGIVISSEFDGPEWKVVAAEFSTYPHGMPYGGSYSQIGVDPASVVRHLWEHLQSHPDGNLGVTVVGSTPVRIGTDPEDVSFTTGAGTDVAFRAGPYELNWWESPDIGREISALSNQTPFDFVEQHRWNADRTDIHHEIVIGYPRAGRRRSDLSFIQGDNVTSVVTPELDGDEFANEVVGLGAGEGAGAVRRNTAVRDGRLRRVYVYSDKGVSSVERMDALIRDELTVRQRTLSIDSITVREHPNAPIGSWALGDDIRVQATVPWLGEVELWCRITAWELTSEHTATLSLARSDSFVYGG</sequence>